<proteinExistence type="predicted"/>
<comment type="caution">
    <text evidence="4">The sequence shown here is derived from an EMBL/GenBank/DDBJ whole genome shotgun (WGS) entry which is preliminary data.</text>
</comment>
<feature type="domain" description="DUF7108" evidence="3">
    <location>
        <begin position="120"/>
        <end position="208"/>
    </location>
</feature>
<dbReference type="Proteomes" id="UP001596461">
    <property type="component" value="Unassembled WGS sequence"/>
</dbReference>
<sequence length="210" mass="23259">MAEEHTTDTDGDGAGSTDARGDDAGDDDWDEEVPEGTVDAAERLTRLAREAVDEAEAGAYREDRAERLDEHGFTARVRDEDDTLVLYPEEWVEDGTVQIDRIEDTDRAVEVSLSGPASPDDWQAVEDHNAALVEAVADEYGETHATNARAFADFMSNHYAKPMDEATADEVQEFLAEYFPRNVWPSEEQRDAVEASVRYVFEAAGEPTPV</sequence>
<dbReference type="GeneID" id="81124540"/>
<feature type="region of interest" description="Disordered" evidence="1">
    <location>
        <begin position="1"/>
        <end position="41"/>
    </location>
</feature>
<reference evidence="4 5" key="1">
    <citation type="journal article" date="2019" name="Int. J. Syst. Evol. Microbiol.">
        <title>The Global Catalogue of Microorganisms (GCM) 10K type strain sequencing project: providing services to taxonomists for standard genome sequencing and annotation.</title>
        <authorList>
            <consortium name="The Broad Institute Genomics Platform"/>
            <consortium name="The Broad Institute Genome Sequencing Center for Infectious Disease"/>
            <person name="Wu L."/>
            <person name="Ma J."/>
        </authorList>
    </citation>
    <scope>NUCLEOTIDE SEQUENCE [LARGE SCALE GENOMIC DNA]</scope>
    <source>
        <strain evidence="4 5">DT31</strain>
    </source>
</reference>
<gene>
    <name evidence="4" type="ORF">ACFQL9_14765</name>
</gene>
<name>A0ABD5WGJ8_9EURY</name>
<dbReference type="RefSeq" id="WP_284032669.1">
    <property type="nucleotide sequence ID" value="NZ_CP126154.1"/>
</dbReference>
<feature type="domain" description="DUF7108" evidence="2">
    <location>
        <begin position="32"/>
        <end position="115"/>
    </location>
</feature>
<evidence type="ECO:0000313" key="5">
    <source>
        <dbReference type="Proteomes" id="UP001596461"/>
    </source>
</evidence>
<feature type="compositionally biased region" description="Acidic residues" evidence="1">
    <location>
        <begin position="24"/>
        <end position="34"/>
    </location>
</feature>
<dbReference type="Pfam" id="PF23420">
    <property type="entry name" value="DUF7108_C"/>
    <property type="match status" value="1"/>
</dbReference>
<organism evidence="4 5">
    <name type="scientific">Halobaculum lipolyticum</name>
    <dbReference type="NCBI Taxonomy" id="3032001"/>
    <lineage>
        <taxon>Archaea</taxon>
        <taxon>Methanobacteriati</taxon>
        <taxon>Methanobacteriota</taxon>
        <taxon>Stenosarchaea group</taxon>
        <taxon>Halobacteria</taxon>
        <taxon>Halobacteriales</taxon>
        <taxon>Haloferacaceae</taxon>
        <taxon>Halobaculum</taxon>
    </lineage>
</organism>
<evidence type="ECO:0000259" key="2">
    <source>
        <dbReference type="Pfam" id="PF23418"/>
    </source>
</evidence>
<dbReference type="InterPro" id="IPR055532">
    <property type="entry name" value="DUF7108_N"/>
</dbReference>
<keyword evidence="5" id="KW-1185">Reference proteome</keyword>
<evidence type="ECO:0000259" key="3">
    <source>
        <dbReference type="Pfam" id="PF23420"/>
    </source>
</evidence>
<dbReference type="Pfam" id="PF23418">
    <property type="entry name" value="DUF7108"/>
    <property type="match status" value="1"/>
</dbReference>
<evidence type="ECO:0000256" key="1">
    <source>
        <dbReference type="SAM" id="MobiDB-lite"/>
    </source>
</evidence>
<dbReference type="EMBL" id="JBHTAH010000015">
    <property type="protein sequence ID" value="MFC7070908.1"/>
    <property type="molecule type" value="Genomic_DNA"/>
</dbReference>
<dbReference type="AlphaFoldDB" id="A0ABD5WGJ8"/>
<protein>
    <submittedName>
        <fullName evidence="4">RnhA operon protein</fullName>
    </submittedName>
</protein>
<evidence type="ECO:0000313" key="4">
    <source>
        <dbReference type="EMBL" id="MFC7070908.1"/>
    </source>
</evidence>
<accession>A0ABD5WGJ8</accession>
<dbReference type="InterPro" id="IPR056494">
    <property type="entry name" value="DUF7108_C"/>
</dbReference>